<keyword evidence="3 8" id="KW-0719">Serine esterase</keyword>
<feature type="region of interest" description="Disordered" evidence="9">
    <location>
        <begin position="206"/>
        <end position="229"/>
    </location>
</feature>
<evidence type="ECO:0000256" key="5">
    <source>
        <dbReference type="ARBA" id="ARBA00022729"/>
    </source>
</evidence>
<comment type="similarity">
    <text evidence="2 8">Belongs to the cutinase family.</text>
</comment>
<accession>A0A5N5UUQ9</accession>
<keyword evidence="6 8" id="KW-0378">Hydrolase</keyword>
<dbReference type="AlphaFoldDB" id="A0A5N5UUQ9"/>
<dbReference type="Proteomes" id="UP000325690">
    <property type="component" value="Unassembled WGS sequence"/>
</dbReference>
<dbReference type="Gene3D" id="3.40.50.1820">
    <property type="entry name" value="alpha/beta hydrolase"/>
    <property type="match status" value="1"/>
</dbReference>
<comment type="caution">
    <text evidence="10">The sequence shown here is derived from an EMBL/GenBank/DDBJ whole genome shotgun (WGS) entry which is preliminary data.</text>
</comment>
<keyword evidence="7" id="KW-1015">Disulfide bond</keyword>
<sequence length="229" mass="23384">MQVVFARGTGEPPGFGGVGQSFVDAVRAQAAPRSVDVYPVNYPASADFNNRIQFAQTVIDGIRDAADKIEATAATCPDTQIVLGGYSQGAAVAGFVTAAEIPPGIPAEYRHYIPDPMPTEMADHVAAVVLFGKPSARWLQDVGAPPIEIGPAYADKTLDLCADGDTICNGAPVGGPNFAHASYPFTGLTNEGAAYAVARLAAAPGSAGVAGSSEDAEQPAPWAERAPAG</sequence>
<dbReference type="GO" id="GO:0052689">
    <property type="term" value="F:carboxylic ester hydrolase activity"/>
    <property type="evidence" value="ECO:0007669"/>
    <property type="project" value="UniProtKB-KW"/>
</dbReference>
<dbReference type="EMBL" id="ANBP01000034">
    <property type="protein sequence ID" value="KAB7753313.1"/>
    <property type="molecule type" value="Genomic_DNA"/>
</dbReference>
<dbReference type="PANTHER" id="PTHR33630:SF9">
    <property type="entry name" value="CUTINASE 4"/>
    <property type="match status" value="1"/>
</dbReference>
<evidence type="ECO:0000256" key="7">
    <source>
        <dbReference type="ARBA" id="ARBA00023157"/>
    </source>
</evidence>
<organism evidence="10 11">
    <name type="scientific">Mycolicibacterium phlei DSM 43239 = CCUG 21000</name>
    <dbReference type="NCBI Taxonomy" id="1226750"/>
    <lineage>
        <taxon>Bacteria</taxon>
        <taxon>Bacillati</taxon>
        <taxon>Actinomycetota</taxon>
        <taxon>Actinomycetes</taxon>
        <taxon>Mycobacteriales</taxon>
        <taxon>Mycobacteriaceae</taxon>
        <taxon>Mycolicibacterium</taxon>
    </lineage>
</organism>
<dbReference type="InterPro" id="IPR029058">
    <property type="entry name" value="AB_hydrolase_fold"/>
</dbReference>
<keyword evidence="4 8" id="KW-0964">Secreted</keyword>
<dbReference type="SMART" id="SM01110">
    <property type="entry name" value="Cutinase"/>
    <property type="match status" value="1"/>
</dbReference>
<gene>
    <name evidence="10" type="ORF">MPHL21000_18870</name>
</gene>
<proteinExistence type="inferred from homology"/>
<evidence type="ECO:0000256" key="2">
    <source>
        <dbReference type="ARBA" id="ARBA00007534"/>
    </source>
</evidence>
<dbReference type="Pfam" id="PF01083">
    <property type="entry name" value="Cutinase"/>
    <property type="match status" value="1"/>
</dbReference>
<evidence type="ECO:0000256" key="3">
    <source>
        <dbReference type="ARBA" id="ARBA00022487"/>
    </source>
</evidence>
<evidence type="ECO:0000256" key="6">
    <source>
        <dbReference type="ARBA" id="ARBA00022801"/>
    </source>
</evidence>
<dbReference type="EC" id="3.1.1.-" evidence="8"/>
<reference evidence="10 11" key="1">
    <citation type="submission" date="2012-10" db="EMBL/GenBank/DDBJ databases">
        <title>The draft sequence of the Mycobacterium pheli genome.</title>
        <authorList>
            <person name="Pettersson B.M.F."/>
            <person name="Das S."/>
            <person name="Dasgupta S."/>
            <person name="Bhattacharya A."/>
            <person name="Kirsebom L.A."/>
        </authorList>
    </citation>
    <scope>NUCLEOTIDE SEQUENCE [LARGE SCALE GENOMIC DNA]</scope>
    <source>
        <strain evidence="10 11">CCUG 21000</strain>
    </source>
</reference>
<protein>
    <recommendedName>
        <fullName evidence="8">Cutinase</fullName>
        <ecNumber evidence="8">3.1.1.-</ecNumber>
    </recommendedName>
</protein>
<evidence type="ECO:0000256" key="8">
    <source>
        <dbReference type="RuleBase" id="RU361263"/>
    </source>
</evidence>
<evidence type="ECO:0000313" key="11">
    <source>
        <dbReference type="Proteomes" id="UP000325690"/>
    </source>
</evidence>
<evidence type="ECO:0000256" key="1">
    <source>
        <dbReference type="ARBA" id="ARBA00004613"/>
    </source>
</evidence>
<dbReference type="InterPro" id="IPR000675">
    <property type="entry name" value="Cutinase/axe"/>
</dbReference>
<evidence type="ECO:0000313" key="10">
    <source>
        <dbReference type="EMBL" id="KAB7753313.1"/>
    </source>
</evidence>
<dbReference type="InterPro" id="IPR043580">
    <property type="entry name" value="CUTINASE_1"/>
</dbReference>
<dbReference type="SUPFAM" id="SSF53474">
    <property type="entry name" value="alpha/beta-Hydrolases"/>
    <property type="match status" value="1"/>
</dbReference>
<keyword evidence="11" id="KW-1185">Reference proteome</keyword>
<comment type="subcellular location">
    <subcellularLocation>
        <location evidence="1 8">Secreted</location>
    </subcellularLocation>
</comment>
<dbReference type="ESTHER" id="mycph-i0rmn9">
    <property type="family name" value="Cutinase"/>
</dbReference>
<dbReference type="PROSITE" id="PS00155">
    <property type="entry name" value="CUTINASE_1"/>
    <property type="match status" value="1"/>
</dbReference>
<dbReference type="GO" id="GO:0005576">
    <property type="term" value="C:extracellular region"/>
    <property type="evidence" value="ECO:0007669"/>
    <property type="project" value="UniProtKB-SubCell"/>
</dbReference>
<evidence type="ECO:0000256" key="9">
    <source>
        <dbReference type="SAM" id="MobiDB-lite"/>
    </source>
</evidence>
<name>A0A5N5UUQ9_MYCPH</name>
<comment type="function">
    <text evidence="8">Catalyzes the hydrolysis of complex carboxylic polyesters found in the cell wall of plants. Degrades cutin, a macromolecule that forms the structure of the plant cuticle.</text>
</comment>
<dbReference type="PANTHER" id="PTHR33630">
    <property type="entry name" value="CUTINASE RV1984C-RELATED-RELATED"/>
    <property type="match status" value="1"/>
</dbReference>
<keyword evidence="5" id="KW-0732">Signal</keyword>
<evidence type="ECO:0000256" key="4">
    <source>
        <dbReference type="ARBA" id="ARBA00022525"/>
    </source>
</evidence>